<dbReference type="InterPro" id="IPR011099">
    <property type="entry name" value="Glyco_hydro_67_C"/>
</dbReference>
<sequence length="687" mass="78812">MKKTLVFLILISTTFNLHAEDGHLLWLRAKSTGKVTIVCFSKSSTIAIAKQELEQSWQGKNGAKLLLTIKKSKAIKGDGFKISENEIQANTELGILYGAYELLRRQQTGEAIQNEICNPSYERRILNHWDNLDGSVERGYAGKSIFWHDMEKGYAVTDNDRILWKEYARANASIGINGAVLNNVNSSKLMLTTECLQKVKAISEVMRPYGIKTYLSVKFSSPTLIGGLKTSDPLNSEVIKWWKDKAKEIHKIIPDFGGFLIKANSEGEPGPQDFGRTHADGANMLADVVKPYGGIIMWRAFVYEINSKDRAAQAYNEFMPLDGQFRDNVIIQVKNGPVDFQPREPFNPLFGAMKKTSVMPELQITQEYLGHSEQLVYLAKMWEEFLKSDTHQEGVGSTVARTTDASIFPQKHTAIAGVANIGLDTNWCGHHFAQSNWYAFGRMAWNNQITSEKIADEWLKLTFYPIEEKDSKVSDWKKNFLEPVKQLMLESHEAAVNYSMPLGLHHIFAGLNNTHYGPGPWFGPKGIRSDWTAAYYHKADASGIGFDRTEKGSGAVNQYHEPLKSQFENIETCPEIYLLWFHHLPWDYKMKNERILWDELCYTYDKGVKEVREFQKIWDKAQPYIDEQRFFEVQSKLRRQSRDAQIWKDGCLLYFQQFSKRPIPFDIERPVYNLDYLSKTDLTDYLK</sequence>
<evidence type="ECO:0000259" key="3">
    <source>
        <dbReference type="Pfam" id="PF07477"/>
    </source>
</evidence>
<accession>A0ABV5HDT9</accession>
<evidence type="ECO:0000256" key="2">
    <source>
        <dbReference type="SAM" id="SignalP"/>
    </source>
</evidence>
<dbReference type="InterPro" id="IPR011100">
    <property type="entry name" value="Glyco_hydro_67_cat"/>
</dbReference>
<evidence type="ECO:0000256" key="1">
    <source>
        <dbReference type="ARBA" id="ARBA00022801"/>
    </source>
</evidence>
<evidence type="ECO:0000259" key="4">
    <source>
        <dbReference type="Pfam" id="PF07488"/>
    </source>
</evidence>
<dbReference type="InterPro" id="IPR017853">
    <property type="entry name" value="GH"/>
</dbReference>
<dbReference type="SUPFAM" id="SSF51445">
    <property type="entry name" value="(Trans)glycosidases"/>
    <property type="match status" value="1"/>
</dbReference>
<feature type="chain" id="PRO_5045257769" evidence="2">
    <location>
        <begin position="20"/>
        <end position="687"/>
    </location>
</feature>
<keyword evidence="2" id="KW-0732">Signal</keyword>
<dbReference type="Gene3D" id="3.30.379.10">
    <property type="entry name" value="Chitobiase/beta-hexosaminidase domain 2-like"/>
    <property type="match status" value="1"/>
</dbReference>
<dbReference type="Pfam" id="PF07488">
    <property type="entry name" value="Glyco_hydro_67M"/>
    <property type="match status" value="1"/>
</dbReference>
<comment type="caution">
    <text evidence="5">The sequence shown here is derived from an EMBL/GenBank/DDBJ whole genome shotgun (WGS) entry which is preliminary data.</text>
</comment>
<dbReference type="InterPro" id="IPR037054">
    <property type="entry name" value="A-glucoronidase_C_sf"/>
</dbReference>
<proteinExistence type="predicted"/>
<dbReference type="InterPro" id="IPR029018">
    <property type="entry name" value="Hex-like_dom2"/>
</dbReference>
<keyword evidence="6" id="KW-1185">Reference proteome</keyword>
<keyword evidence="1" id="KW-0378">Hydrolase</keyword>
<protein>
    <submittedName>
        <fullName evidence="5">Alpha-glucuronidase</fullName>
    </submittedName>
</protein>
<organism evidence="5 6">
    <name type="scientific">Flavobacterium gyeonganense</name>
    <dbReference type="NCBI Taxonomy" id="1310418"/>
    <lineage>
        <taxon>Bacteria</taxon>
        <taxon>Pseudomonadati</taxon>
        <taxon>Bacteroidota</taxon>
        <taxon>Flavobacteriia</taxon>
        <taxon>Flavobacteriales</taxon>
        <taxon>Flavobacteriaceae</taxon>
        <taxon>Flavobacterium</taxon>
    </lineage>
</organism>
<reference evidence="5 6" key="1">
    <citation type="submission" date="2024-09" db="EMBL/GenBank/DDBJ databases">
        <authorList>
            <person name="Sun Q."/>
            <person name="Mori K."/>
        </authorList>
    </citation>
    <scope>NUCLEOTIDE SEQUENCE [LARGE SCALE GENOMIC DNA]</scope>
    <source>
        <strain evidence="5 6">CECT 8365</strain>
    </source>
</reference>
<evidence type="ECO:0000313" key="5">
    <source>
        <dbReference type="EMBL" id="MFB9110080.1"/>
    </source>
</evidence>
<evidence type="ECO:0000313" key="6">
    <source>
        <dbReference type="Proteomes" id="UP001589562"/>
    </source>
</evidence>
<gene>
    <name evidence="5" type="ORF">ACFFVK_15960</name>
</gene>
<dbReference type="SUPFAM" id="SSF55545">
    <property type="entry name" value="beta-N-acetylhexosaminidase-like domain"/>
    <property type="match status" value="1"/>
</dbReference>
<name>A0ABV5HDT9_9FLAO</name>
<feature type="domain" description="Glycosyl hydrolase family 67 C-terminal" evidence="3">
    <location>
        <begin position="428"/>
        <end position="665"/>
    </location>
</feature>
<feature type="signal peptide" evidence="2">
    <location>
        <begin position="1"/>
        <end position="19"/>
    </location>
</feature>
<dbReference type="PANTHER" id="PTHR39207">
    <property type="entry name" value="ALPHA-GLUCURONIDASE A"/>
    <property type="match status" value="1"/>
</dbReference>
<dbReference type="Proteomes" id="UP001589562">
    <property type="component" value="Unassembled WGS sequence"/>
</dbReference>
<dbReference type="Gene3D" id="3.20.20.80">
    <property type="entry name" value="Glycosidases"/>
    <property type="match status" value="1"/>
</dbReference>
<feature type="domain" description="Glycosyl hydrolase family 67 catalytic" evidence="4">
    <location>
        <begin position="112"/>
        <end position="427"/>
    </location>
</feature>
<dbReference type="Gene3D" id="3.90.1330.10">
    <property type="entry name" value="Alpha-glucuronidase, C-terminal domain"/>
    <property type="match status" value="1"/>
</dbReference>
<dbReference type="EMBL" id="JBHMFE010000020">
    <property type="protein sequence ID" value="MFB9110080.1"/>
    <property type="molecule type" value="Genomic_DNA"/>
</dbReference>
<dbReference type="Pfam" id="PF07477">
    <property type="entry name" value="Glyco_hydro_67C"/>
    <property type="match status" value="1"/>
</dbReference>
<dbReference type="RefSeq" id="WP_379680875.1">
    <property type="nucleotide sequence ID" value="NZ_JBHMFE010000020.1"/>
</dbReference>
<dbReference type="PANTHER" id="PTHR39207:SF1">
    <property type="entry name" value="ALPHA-GLUCURONIDASE A"/>
    <property type="match status" value="1"/>
</dbReference>